<dbReference type="InterPro" id="IPR000242">
    <property type="entry name" value="PTP_cat"/>
</dbReference>
<name>A0A2A6D1F6_PRIPA</name>
<gene>
    <name evidence="1" type="primary">WBGene00099272</name>
</gene>
<dbReference type="EnsemblMetazoa" id="PPA09718.1">
    <property type="protein sequence ID" value="PPA09718.1"/>
    <property type="gene ID" value="WBGene00099272"/>
</dbReference>
<dbReference type="PANTHER" id="PTHR23219">
    <property type="entry name" value="TYROSINE-PROTEIN PHOSPHATASE C15H7.3-RELATED"/>
    <property type="match status" value="1"/>
</dbReference>
<dbReference type="PANTHER" id="PTHR23219:SF13">
    <property type="entry name" value="TYROSINE-PROTEIN PHOSPHATASE DOMAIN-CONTAINING PROTEIN"/>
    <property type="match status" value="1"/>
</dbReference>
<proteinExistence type="predicted"/>
<dbReference type="Gene3D" id="3.90.190.10">
    <property type="entry name" value="Protein tyrosine phosphatase superfamily"/>
    <property type="match status" value="2"/>
</dbReference>
<dbReference type="GO" id="GO:0004725">
    <property type="term" value="F:protein tyrosine phosphatase activity"/>
    <property type="evidence" value="ECO:0007669"/>
    <property type="project" value="InterPro"/>
</dbReference>
<keyword evidence="2" id="KW-1185">Reference proteome</keyword>
<evidence type="ECO:0000313" key="1">
    <source>
        <dbReference type="EnsemblMetazoa" id="PPA09718.1"/>
    </source>
</evidence>
<reference evidence="2" key="1">
    <citation type="journal article" date="2008" name="Nat. Genet.">
        <title>The Pristionchus pacificus genome provides a unique perspective on nematode lifestyle and parasitism.</title>
        <authorList>
            <person name="Dieterich C."/>
            <person name="Clifton S.W."/>
            <person name="Schuster L.N."/>
            <person name="Chinwalla A."/>
            <person name="Delehaunty K."/>
            <person name="Dinkelacker I."/>
            <person name="Fulton L."/>
            <person name="Fulton R."/>
            <person name="Godfrey J."/>
            <person name="Minx P."/>
            <person name="Mitreva M."/>
            <person name="Roeseler W."/>
            <person name="Tian H."/>
            <person name="Witte H."/>
            <person name="Yang S.P."/>
            <person name="Wilson R.K."/>
            <person name="Sommer R.J."/>
        </authorList>
    </citation>
    <scope>NUCLEOTIDE SEQUENCE [LARGE SCALE GENOMIC DNA]</scope>
    <source>
        <strain evidence="2">PS312</strain>
    </source>
</reference>
<dbReference type="PROSITE" id="PS50056">
    <property type="entry name" value="TYR_PHOSPHATASE_2"/>
    <property type="match status" value="1"/>
</dbReference>
<dbReference type="PRINTS" id="PR00700">
    <property type="entry name" value="PRTYPHPHTASE"/>
</dbReference>
<dbReference type="CDD" id="cd00047">
    <property type="entry name" value="PTPc"/>
    <property type="match status" value="1"/>
</dbReference>
<accession>A0A8R1YBP9</accession>
<organism evidence="1 2">
    <name type="scientific">Pristionchus pacificus</name>
    <name type="common">Parasitic nematode worm</name>
    <dbReference type="NCBI Taxonomy" id="54126"/>
    <lineage>
        <taxon>Eukaryota</taxon>
        <taxon>Metazoa</taxon>
        <taxon>Ecdysozoa</taxon>
        <taxon>Nematoda</taxon>
        <taxon>Chromadorea</taxon>
        <taxon>Rhabditida</taxon>
        <taxon>Rhabditina</taxon>
        <taxon>Diplogasteromorpha</taxon>
        <taxon>Diplogasteroidea</taxon>
        <taxon>Neodiplogasteridae</taxon>
        <taxon>Pristionchus</taxon>
    </lineage>
</organism>
<dbReference type="Proteomes" id="UP000005239">
    <property type="component" value="Unassembled WGS sequence"/>
</dbReference>
<dbReference type="Pfam" id="PF00102">
    <property type="entry name" value="Y_phosphatase"/>
    <property type="match status" value="2"/>
</dbReference>
<dbReference type="OrthoDB" id="5870053at2759"/>
<protein>
    <submittedName>
        <fullName evidence="1">Tyrosine phosphatase</fullName>
    </submittedName>
</protein>
<dbReference type="SMART" id="SM00194">
    <property type="entry name" value="PTPc"/>
    <property type="match status" value="1"/>
</dbReference>
<dbReference type="InterPro" id="IPR000387">
    <property type="entry name" value="Tyr_Pase_dom"/>
</dbReference>
<dbReference type="SUPFAM" id="SSF52799">
    <property type="entry name" value="(Phosphotyrosine protein) phosphatases II"/>
    <property type="match status" value="1"/>
</dbReference>
<dbReference type="AlphaFoldDB" id="A0A2A6D1F6"/>
<dbReference type="PROSITE" id="PS50055">
    <property type="entry name" value="TYR_PHOSPHATASE_PTP"/>
    <property type="match status" value="1"/>
</dbReference>
<dbReference type="InterPro" id="IPR029021">
    <property type="entry name" value="Prot-tyrosine_phosphatase-like"/>
</dbReference>
<sequence length="325" mass="36859">MTKPRKRSTVEGDGKTKTAIGARPVNSKKKTKRATVERSAEGKKNAEVFMKKYSDLGIEGICAEYKKDIEPYKSPTFGEKAFKANAGKNRHKEPTTCLDDSRVSVDEGKLYINASWMYDQQRIERQYILTQTPLDNTIEDFWKMFFEHKVICTVVLCDKTSDGQDVMADFWPTNDGLFKNYGNIAVCNKKVRACIVQMTKWESTYTQSTGRNLLKAIRVISRLENLAAQSGNVGPIVVMDELSGISRASILAVVDVMSALIYKGDKVTTLSDLVKWARRCRNGAIKNEDDYVAVIKTIFEYLYRTNQDKFKDQFEKLCGKSQDPN</sequence>
<dbReference type="SMART" id="SM00404">
    <property type="entry name" value="PTPc_motif"/>
    <property type="match status" value="1"/>
</dbReference>
<reference evidence="1" key="2">
    <citation type="submission" date="2022-06" db="UniProtKB">
        <authorList>
            <consortium name="EnsemblMetazoa"/>
        </authorList>
    </citation>
    <scope>IDENTIFICATION</scope>
    <source>
        <strain evidence="1">PS312</strain>
    </source>
</reference>
<dbReference type="InterPro" id="IPR003595">
    <property type="entry name" value="Tyr_Pase_cat"/>
</dbReference>
<evidence type="ECO:0000313" key="2">
    <source>
        <dbReference type="Proteomes" id="UP000005239"/>
    </source>
</evidence>
<accession>A0A2A6D1F6</accession>